<evidence type="ECO:0000256" key="1">
    <source>
        <dbReference type="SAM" id="SignalP"/>
    </source>
</evidence>
<proteinExistence type="predicted"/>
<dbReference type="Proteomes" id="UP001304300">
    <property type="component" value="Chromosome"/>
</dbReference>
<keyword evidence="4" id="KW-1185">Reference proteome</keyword>
<dbReference type="RefSeq" id="WP_317831728.1">
    <property type="nucleotide sequence ID" value="NZ_CP136920.1"/>
</dbReference>
<dbReference type="Pfam" id="PF24249">
    <property type="entry name" value="DUF7452"/>
    <property type="match status" value="2"/>
</dbReference>
<organism evidence="3 4">
    <name type="scientific">Rubellicoccus peritrichatus</name>
    <dbReference type="NCBI Taxonomy" id="3080537"/>
    <lineage>
        <taxon>Bacteria</taxon>
        <taxon>Pseudomonadati</taxon>
        <taxon>Verrucomicrobiota</taxon>
        <taxon>Opitutia</taxon>
        <taxon>Puniceicoccales</taxon>
        <taxon>Cerasicoccaceae</taxon>
        <taxon>Rubellicoccus</taxon>
    </lineage>
</organism>
<evidence type="ECO:0000259" key="2">
    <source>
        <dbReference type="Pfam" id="PF24249"/>
    </source>
</evidence>
<gene>
    <name evidence="3" type="ORF">RZN69_13995</name>
</gene>
<name>A0AAQ3L629_9BACT</name>
<feature type="signal peptide" evidence="1">
    <location>
        <begin position="1"/>
        <end position="22"/>
    </location>
</feature>
<feature type="chain" id="PRO_5042932820" description="DUF7452 domain-containing protein" evidence="1">
    <location>
        <begin position="23"/>
        <end position="402"/>
    </location>
</feature>
<reference evidence="3 4" key="1">
    <citation type="submission" date="2023-10" db="EMBL/GenBank/DDBJ databases">
        <title>Rubellicoccus peritrichatus gen. nov., sp. nov., isolated from an algae of coral reef tank.</title>
        <authorList>
            <person name="Luo J."/>
        </authorList>
    </citation>
    <scope>NUCLEOTIDE SEQUENCE [LARGE SCALE GENOMIC DNA]</scope>
    <source>
        <strain evidence="3 4">CR14</strain>
    </source>
</reference>
<feature type="domain" description="DUF7452" evidence="2">
    <location>
        <begin position="209"/>
        <end position="282"/>
    </location>
</feature>
<sequence>MHQLLYIFLPFKPIKASIFALAIASLALESLSASELFVHKVDESNISGHMTRLNQPATNGQPNQLIFVTPRFGTYNPHTVGVWYEDETGQWTIYNEDRTPLPMDAEFNVLSLSPNTHQAFTHTATKDNTVDYYTFISHPLSDYDPDATLLITPNWSESYVPGPLGVWYDGERWSIYRQDKEPLAAGTRFNVLVLKNGNTSIVSNTHTISAETETHKATPDNTRGHITTLNRTSPDDIIFITHNWKDSGPYNNDVPGVWYDGSDWTILNQGRTKLEKDSKFNASVFQIEESQPAKAPQEAVDTRIGWLQLQNQADYEVDFQVSFMLDGKTRGTKTGFIDKGSARNFRIPMRASKIRIIGTGKKGGITHVLVDKTMSKVPNAAYEISQSFGKQDLKETKAIGRE</sequence>
<dbReference type="KEGG" id="puo:RZN69_13995"/>
<feature type="domain" description="DUF7452" evidence="2">
    <location>
        <begin position="81"/>
        <end position="193"/>
    </location>
</feature>
<keyword evidence="1" id="KW-0732">Signal</keyword>
<dbReference type="AlphaFoldDB" id="A0AAQ3L629"/>
<evidence type="ECO:0000313" key="3">
    <source>
        <dbReference type="EMBL" id="WOO39731.1"/>
    </source>
</evidence>
<dbReference type="InterPro" id="IPR055875">
    <property type="entry name" value="DUF7452"/>
</dbReference>
<accession>A0AAQ3L629</accession>
<protein>
    <recommendedName>
        <fullName evidence="2">DUF7452 domain-containing protein</fullName>
    </recommendedName>
</protein>
<dbReference type="EMBL" id="CP136920">
    <property type="protein sequence ID" value="WOO39731.1"/>
    <property type="molecule type" value="Genomic_DNA"/>
</dbReference>
<evidence type="ECO:0000313" key="4">
    <source>
        <dbReference type="Proteomes" id="UP001304300"/>
    </source>
</evidence>